<organism evidence="3 4">
    <name type="scientific">Listeria booriae</name>
    <dbReference type="NCBI Taxonomy" id="1552123"/>
    <lineage>
        <taxon>Bacteria</taxon>
        <taxon>Bacillati</taxon>
        <taxon>Bacillota</taxon>
        <taxon>Bacilli</taxon>
        <taxon>Bacillales</taxon>
        <taxon>Listeriaceae</taxon>
        <taxon>Listeria</taxon>
    </lineage>
</organism>
<dbReference type="SMART" id="SM00327">
    <property type="entry name" value="VWA"/>
    <property type="match status" value="1"/>
</dbReference>
<dbReference type="Pfam" id="PF13519">
    <property type="entry name" value="VWA_2"/>
    <property type="match status" value="1"/>
</dbReference>
<dbReference type="CDD" id="cd00198">
    <property type="entry name" value="vWFA"/>
    <property type="match status" value="1"/>
</dbReference>
<keyword evidence="1" id="KW-0812">Transmembrane</keyword>
<dbReference type="Proteomes" id="UP000519573">
    <property type="component" value="Unassembled WGS sequence"/>
</dbReference>
<name>A0A7X0Z1W3_9LIST</name>
<evidence type="ECO:0000313" key="3">
    <source>
        <dbReference type="EMBL" id="MBC2167698.1"/>
    </source>
</evidence>
<feature type="transmembrane region" description="Helical" evidence="1">
    <location>
        <begin position="333"/>
        <end position="351"/>
    </location>
</feature>
<evidence type="ECO:0000313" key="4">
    <source>
        <dbReference type="Proteomes" id="UP000519573"/>
    </source>
</evidence>
<reference evidence="3 4" key="1">
    <citation type="submission" date="2020-03" db="EMBL/GenBank/DDBJ databases">
        <title>Soil Listeria distribution.</title>
        <authorList>
            <person name="Liao J."/>
            <person name="Wiedmann M."/>
        </authorList>
    </citation>
    <scope>NUCLEOTIDE SEQUENCE [LARGE SCALE GENOMIC DNA]</scope>
    <source>
        <strain evidence="3 4">FSL L7-0245</strain>
    </source>
</reference>
<feature type="domain" description="VWFA" evidence="2">
    <location>
        <begin position="35"/>
        <end position="222"/>
    </location>
</feature>
<evidence type="ECO:0000259" key="2">
    <source>
        <dbReference type="PROSITE" id="PS50234"/>
    </source>
</evidence>
<protein>
    <submittedName>
        <fullName evidence="3">VWA domain-containing protein</fullName>
    </submittedName>
</protein>
<dbReference type="InterPro" id="IPR036465">
    <property type="entry name" value="vWFA_dom_sf"/>
</dbReference>
<dbReference type="PROSITE" id="PS50234">
    <property type="entry name" value="VWFA"/>
    <property type="match status" value="1"/>
</dbReference>
<dbReference type="AlphaFoldDB" id="A0A7X0Z1W3"/>
<accession>A0A7X0Z1W3</accession>
<keyword evidence="1" id="KW-0472">Membrane</keyword>
<sequence>MKKILQILFVCSVVSFLFFHPIKSVDVNAADTGQDFIFVIDGSYSMDTNDPQKHVFELIRYMATLSTGTENRIGYVVYNDSVIKEQGLEKIATEKENAQMMAGLTSLTRIKGTDVGLGMKTAKRILQEGHYQANHTAMIILSDGDIDVDTANPNRTQTDTNEDINQIVTTADYPIYTIQYSEEKVHNQAPMNTWGAKTDGKNYSATSVQQLIQDATDIYSRQTKMALQKDSIAAEKKTNNTFELTVPVKAPKNEVVTEIILTLQDNARITNIVLPSDKEDITMQKSNATAIITINSPKASRYKIAYQTKDNKPVQYQTITQTGPQKESSVSKWLIVIAGILILAFLIYTIWRFARRIQTKKQTTYFHDSLEGYFMKTPENEEIPIQNWNASLFYNQAKVTLFDLLQGTPVQMQMQASKQIWIRVGTHNHLQITNKSANVKMIRNGQPVPNRKVCLLKASESLYLIFQESGIEIELRVRKASHRGIGDQK</sequence>
<dbReference type="InterPro" id="IPR002035">
    <property type="entry name" value="VWF_A"/>
</dbReference>
<gene>
    <name evidence="3" type="ORF">HCB26_14065</name>
</gene>
<keyword evidence="1" id="KW-1133">Transmembrane helix</keyword>
<dbReference type="Gene3D" id="3.40.50.410">
    <property type="entry name" value="von Willebrand factor, type A domain"/>
    <property type="match status" value="1"/>
</dbReference>
<comment type="caution">
    <text evidence="3">The sequence shown here is derived from an EMBL/GenBank/DDBJ whole genome shotgun (WGS) entry which is preliminary data.</text>
</comment>
<dbReference type="SUPFAM" id="SSF53300">
    <property type="entry name" value="vWA-like"/>
    <property type="match status" value="1"/>
</dbReference>
<dbReference type="RefSeq" id="WP_185577196.1">
    <property type="nucleotide sequence ID" value="NZ_JAARYH010000006.1"/>
</dbReference>
<proteinExistence type="predicted"/>
<evidence type="ECO:0000256" key="1">
    <source>
        <dbReference type="SAM" id="Phobius"/>
    </source>
</evidence>
<dbReference type="EMBL" id="JAARYH010000006">
    <property type="protein sequence ID" value="MBC2167698.1"/>
    <property type="molecule type" value="Genomic_DNA"/>
</dbReference>